<comment type="caution">
    <text evidence="1">The sequence shown here is derived from an EMBL/GenBank/DDBJ whole genome shotgun (WGS) entry which is preliminary data.</text>
</comment>
<sequence length="175" mass="18453">MNTCPHGIDSSYDLCEQCLASVADGDAVLGRFGLVGPGAGLAVDLKNGRVTVYMVQADTVVSGGGGIADGWVTFDEQATNAPDVELHPPVELEGASTRDLADLCEVVSELATSLLPMLEELVDSDATSDEIVGALAAWVNGMEIKPLTRRILWSTLKVLAAAVLAYMEREDEDES</sequence>
<gene>
    <name evidence="1" type="ORF">Q9R08_04885</name>
</gene>
<proteinExistence type="predicted"/>
<dbReference type="RefSeq" id="WP_308866740.1">
    <property type="nucleotide sequence ID" value="NZ_JAVFWO010000002.1"/>
</dbReference>
<protein>
    <submittedName>
        <fullName evidence="1">Uncharacterized protein</fullName>
    </submittedName>
</protein>
<dbReference type="EMBL" id="JAVFWO010000002">
    <property type="protein sequence ID" value="MDQ7877307.1"/>
    <property type="molecule type" value="Genomic_DNA"/>
</dbReference>
<accession>A0ABU0YY89</accession>
<organism evidence="1 2">
    <name type="scientific">Microbacterium psychrotolerans</name>
    <dbReference type="NCBI Taxonomy" id="3068321"/>
    <lineage>
        <taxon>Bacteria</taxon>
        <taxon>Bacillati</taxon>
        <taxon>Actinomycetota</taxon>
        <taxon>Actinomycetes</taxon>
        <taxon>Micrococcales</taxon>
        <taxon>Microbacteriaceae</taxon>
        <taxon>Microbacterium</taxon>
    </lineage>
</organism>
<reference evidence="1 2" key="1">
    <citation type="submission" date="2023-08" db="EMBL/GenBank/DDBJ databases">
        <title>Microbacterium psychrotolerans sp. nov., a psychrotolerant bacterium isolated from soil in Heilongjiang Province, China.</title>
        <authorList>
            <person name="An P."/>
            <person name="Zhao D."/>
            <person name="Xiang H."/>
        </authorList>
    </citation>
    <scope>NUCLEOTIDE SEQUENCE [LARGE SCALE GENOMIC DNA]</scope>
    <source>
        <strain evidence="1 2">QXD-8</strain>
    </source>
</reference>
<name>A0ABU0YY89_9MICO</name>
<evidence type="ECO:0000313" key="2">
    <source>
        <dbReference type="Proteomes" id="UP001235133"/>
    </source>
</evidence>
<dbReference type="Proteomes" id="UP001235133">
    <property type="component" value="Unassembled WGS sequence"/>
</dbReference>
<evidence type="ECO:0000313" key="1">
    <source>
        <dbReference type="EMBL" id="MDQ7877307.1"/>
    </source>
</evidence>
<keyword evidence="2" id="KW-1185">Reference proteome</keyword>